<evidence type="ECO:0000313" key="2">
    <source>
        <dbReference type="Proteomes" id="UP000244855"/>
    </source>
</evidence>
<accession>A0A2V1DG14</accession>
<dbReference type="AlphaFoldDB" id="A0A2V1DG14"/>
<name>A0A2V1DG14_9PLEO</name>
<keyword evidence="2" id="KW-1185">Reference proteome</keyword>
<gene>
    <name evidence="1" type="ORF">DM02DRAFT_617457</name>
</gene>
<protein>
    <recommendedName>
        <fullName evidence="3">F-box domain-containing protein</fullName>
    </recommendedName>
</protein>
<dbReference type="EMBL" id="KZ805475">
    <property type="protein sequence ID" value="PVH96064.1"/>
    <property type="molecule type" value="Genomic_DNA"/>
</dbReference>
<reference evidence="1 2" key="1">
    <citation type="journal article" date="2018" name="Sci. Rep.">
        <title>Comparative genomics provides insights into the lifestyle and reveals functional heterogeneity of dark septate endophytic fungi.</title>
        <authorList>
            <person name="Knapp D.G."/>
            <person name="Nemeth J.B."/>
            <person name="Barry K."/>
            <person name="Hainaut M."/>
            <person name="Henrissat B."/>
            <person name="Johnson J."/>
            <person name="Kuo A."/>
            <person name="Lim J.H.P."/>
            <person name="Lipzen A."/>
            <person name="Nolan M."/>
            <person name="Ohm R.A."/>
            <person name="Tamas L."/>
            <person name="Grigoriev I.V."/>
            <person name="Spatafora J.W."/>
            <person name="Nagy L.G."/>
            <person name="Kovacs G.M."/>
        </authorList>
    </citation>
    <scope>NUCLEOTIDE SEQUENCE [LARGE SCALE GENOMIC DNA]</scope>
    <source>
        <strain evidence="1 2">DSE2036</strain>
    </source>
</reference>
<evidence type="ECO:0008006" key="3">
    <source>
        <dbReference type="Google" id="ProtNLM"/>
    </source>
</evidence>
<dbReference type="OrthoDB" id="3799951at2759"/>
<dbReference type="Proteomes" id="UP000244855">
    <property type="component" value="Unassembled WGS sequence"/>
</dbReference>
<proteinExistence type="predicted"/>
<sequence>MSPQTQHLGLTLSDLNNDVLLEICDHLDEGERCHHMRNRRKSIPTPLKNLSSVNRRFRALLRPRLMRSIAVEMPFWELSWNEQPSPNGGEIARNAIAEMMVDEDLTRSIKELRVNLYGRVSVDDVAFAKRSRHIINFLRRLTNLQLLSLDWPYDYMLSLESQTTLKAECEEDPFVWKDLTTICLDYGMTFLLEHSPKLERLALYDSGNTETPISQLSLPLSKVSPYITHLEARANWTPAEVVYLAATFPFITHLAVHLYFTDSTEGLLKVLHKTTAL</sequence>
<organism evidence="1 2">
    <name type="scientific">Periconia macrospinosa</name>
    <dbReference type="NCBI Taxonomy" id="97972"/>
    <lineage>
        <taxon>Eukaryota</taxon>
        <taxon>Fungi</taxon>
        <taxon>Dikarya</taxon>
        <taxon>Ascomycota</taxon>
        <taxon>Pezizomycotina</taxon>
        <taxon>Dothideomycetes</taxon>
        <taxon>Pleosporomycetidae</taxon>
        <taxon>Pleosporales</taxon>
        <taxon>Massarineae</taxon>
        <taxon>Periconiaceae</taxon>
        <taxon>Periconia</taxon>
    </lineage>
</organism>
<evidence type="ECO:0000313" key="1">
    <source>
        <dbReference type="EMBL" id="PVH96064.1"/>
    </source>
</evidence>